<comment type="pathway">
    <text evidence="2">Glycan metabolism; cellulose degradation.</text>
</comment>
<dbReference type="Proteomes" id="UP000193689">
    <property type="component" value="Unassembled WGS sequence"/>
</dbReference>
<dbReference type="SMART" id="SM01217">
    <property type="entry name" value="Fn3_like"/>
    <property type="match status" value="1"/>
</dbReference>
<dbReference type="AlphaFoldDB" id="A0A1Y2EAF5"/>
<evidence type="ECO:0000256" key="2">
    <source>
        <dbReference type="ARBA" id="ARBA00004987"/>
    </source>
</evidence>
<evidence type="ECO:0000259" key="16">
    <source>
        <dbReference type="SMART" id="SM01217"/>
    </source>
</evidence>
<evidence type="ECO:0000256" key="6">
    <source>
        <dbReference type="ARBA" id="ARBA00023180"/>
    </source>
</evidence>
<comment type="catalytic activity">
    <reaction evidence="1">
        <text>Hydrolysis of terminal, non-reducing beta-D-glucosyl residues with release of beta-D-glucose.</text>
        <dbReference type="EC" id="3.2.1.21"/>
    </reaction>
</comment>
<dbReference type="STRING" id="1141098.A0A1Y2EAF5"/>
<evidence type="ECO:0000256" key="3">
    <source>
        <dbReference type="ARBA" id="ARBA00005336"/>
    </source>
</evidence>
<dbReference type="FunFam" id="3.40.50.1700:FF:000003">
    <property type="entry name" value="Probable beta-glucosidase"/>
    <property type="match status" value="1"/>
</dbReference>
<keyword evidence="7" id="KW-0119">Carbohydrate metabolism</keyword>
<evidence type="ECO:0000256" key="15">
    <source>
        <dbReference type="SAM" id="SignalP"/>
    </source>
</evidence>
<dbReference type="EMBL" id="MCFJ01000003">
    <property type="protein sequence ID" value="ORY68377.1"/>
    <property type="molecule type" value="Genomic_DNA"/>
</dbReference>
<dbReference type="InterPro" id="IPR017853">
    <property type="entry name" value="GH"/>
</dbReference>
<comment type="similarity">
    <text evidence="3">Belongs to the glycosyl hydrolase 3 family.</text>
</comment>
<dbReference type="InterPro" id="IPR026891">
    <property type="entry name" value="Fn3-like"/>
</dbReference>
<keyword evidence="9" id="KW-0624">Polysaccharide degradation</keyword>
<dbReference type="RefSeq" id="XP_040718664.1">
    <property type="nucleotide sequence ID" value="XM_040855326.1"/>
</dbReference>
<accession>A0A1Y2EAF5</accession>
<dbReference type="EC" id="3.2.1.21" evidence="4"/>
<evidence type="ECO:0000313" key="17">
    <source>
        <dbReference type="EMBL" id="ORY68377.1"/>
    </source>
</evidence>
<dbReference type="Gene3D" id="3.20.20.300">
    <property type="entry name" value="Glycoside hydrolase, family 3, N-terminal domain"/>
    <property type="match status" value="1"/>
</dbReference>
<dbReference type="SUPFAM" id="SSF52279">
    <property type="entry name" value="Beta-D-glucan exohydrolase, C-terminal domain"/>
    <property type="match status" value="1"/>
</dbReference>
<dbReference type="FunFam" id="3.20.20.300:FF:000002">
    <property type="entry name" value="Probable beta-glucosidase"/>
    <property type="match status" value="1"/>
</dbReference>
<sequence length="878" mass="95627">MKLRTTLCFLLPIVKSALSYKTQLHQRDDLASSPPYYPSPWMNPKALGWEEAYKQAKDFVSQLTLPEKVNLTTGTGWQGEQCVGQVGSIPRMNLSALCMQDSPLGVRFGDYSSAFSSGQTIAASFDRDLMRRRGEAIGAEHRGKGVTVMLGPVAGPIGRTPDGGRNWEGFSPDPWLTGEAIAHTIVGVQNAGVVACAKHYIANEQEHFRQVGESQPRGYNITESMSSNIDDKTMHELYLWPFADAVRAGVGSVMCSYNQVNNSYACQNSKLLNGLLKSELGFQGFVMSDWQAQHTGVASAVAGLDMSMPGDTEFSSGKSFWGTNLTLAVLNGTLPEYRLDDMAMRIMAAFFKVGFKVNEQPKINFDSWTLDTFGPLYYSANEGHQQINWHVDVRGENGEHGKLIRESAAKSTVLLKNEGALPLKKPKFLAVIGEDAGPSGWGPNGCDDRGCNAGTLAMGWGSGTANFPYLITPLDALNFRAADDGTRVEAVLNNSATTQIEKLVAQESATALVFVNANSGEGYIDVDGNEGDRKNLTLWANGDELIKNVSSICNNTIVIIHSVGPTLVTDWYNSPNVTAILWAGLPGEESGRSIVDVLYGDVNPAARTPFTWGGKQEDYGAEILSELNNGEGAPQLEFSEGVFIDYRYFDKKNITPIYEFGFGLSYTTFEYSDIAIEKQEVGNYTPTTGETAEAPTFNPGNFSTDLADYLFPNGSFPYISRYIYPYVNTTASAAEASQDPFYGSTAEEFLPSNAIASSPQPLEPAGPGLSDEPGGNPQLWDVLYTVSAKITNTGDLKGDEVPQLYVSFGGPDDPPVVLRGFDRLAVEPGQTVEFRANLTRRDLSNWDTESQNWVVRDHVKTVYVGPSSRKLTLKATLD</sequence>
<reference evidence="17 18" key="1">
    <citation type="submission" date="2016-07" db="EMBL/GenBank/DDBJ databases">
        <title>Pervasive Adenine N6-methylation of Active Genes in Fungi.</title>
        <authorList>
            <consortium name="DOE Joint Genome Institute"/>
            <person name="Mondo S.J."/>
            <person name="Dannebaum R.O."/>
            <person name="Kuo R.C."/>
            <person name="Labutti K."/>
            <person name="Haridas S."/>
            <person name="Kuo A."/>
            <person name="Salamov A."/>
            <person name="Ahrendt S.R."/>
            <person name="Lipzen A."/>
            <person name="Sullivan W."/>
            <person name="Andreopoulos W.B."/>
            <person name="Clum A."/>
            <person name="Lindquist E."/>
            <person name="Daum C."/>
            <person name="Ramamoorthy G.K."/>
            <person name="Gryganskyi A."/>
            <person name="Culley D."/>
            <person name="Magnuson J.K."/>
            <person name="James T.Y."/>
            <person name="O'Malley M.A."/>
            <person name="Stajich J.E."/>
            <person name="Spatafora J.W."/>
            <person name="Visel A."/>
            <person name="Grigoriev I.V."/>
        </authorList>
    </citation>
    <scope>NUCLEOTIDE SEQUENCE [LARGE SCALE GENOMIC DNA]</scope>
    <source>
        <strain evidence="17 18">CBS 129021</strain>
    </source>
</reference>
<keyword evidence="8" id="KW-0326">Glycosidase</keyword>
<evidence type="ECO:0000256" key="14">
    <source>
        <dbReference type="SAM" id="MobiDB-lite"/>
    </source>
</evidence>
<feature type="signal peptide" evidence="15">
    <location>
        <begin position="1"/>
        <end position="19"/>
    </location>
</feature>
<dbReference type="PANTHER" id="PTHR42715">
    <property type="entry name" value="BETA-GLUCOSIDASE"/>
    <property type="match status" value="1"/>
</dbReference>
<organism evidence="17 18">
    <name type="scientific">Pseudomassariella vexata</name>
    <dbReference type="NCBI Taxonomy" id="1141098"/>
    <lineage>
        <taxon>Eukaryota</taxon>
        <taxon>Fungi</taxon>
        <taxon>Dikarya</taxon>
        <taxon>Ascomycota</taxon>
        <taxon>Pezizomycotina</taxon>
        <taxon>Sordariomycetes</taxon>
        <taxon>Xylariomycetidae</taxon>
        <taxon>Amphisphaeriales</taxon>
        <taxon>Pseudomassariaceae</taxon>
        <taxon>Pseudomassariella</taxon>
    </lineage>
</organism>
<dbReference type="PANTHER" id="PTHR42715:SF29">
    <property type="entry name" value="BETA-GLUCOSIDASE A-RELATED"/>
    <property type="match status" value="1"/>
</dbReference>
<evidence type="ECO:0000256" key="12">
    <source>
        <dbReference type="ARBA" id="ARBA00083231"/>
    </source>
</evidence>
<dbReference type="Pfam" id="PF01915">
    <property type="entry name" value="Glyco_hydro_3_C"/>
    <property type="match status" value="1"/>
</dbReference>
<evidence type="ECO:0000256" key="11">
    <source>
        <dbReference type="ARBA" id="ARBA00078013"/>
    </source>
</evidence>
<dbReference type="GO" id="GO:0008422">
    <property type="term" value="F:beta-glucosidase activity"/>
    <property type="evidence" value="ECO:0007669"/>
    <property type="project" value="UniProtKB-EC"/>
</dbReference>
<feature type="chain" id="PRO_5012982854" description="Beta-glucosidase cel3A" evidence="15">
    <location>
        <begin position="20"/>
        <end position="878"/>
    </location>
</feature>
<dbReference type="InterPro" id="IPR036881">
    <property type="entry name" value="Glyco_hydro_3_C_sf"/>
</dbReference>
<evidence type="ECO:0000256" key="5">
    <source>
        <dbReference type="ARBA" id="ARBA00022801"/>
    </source>
</evidence>
<evidence type="ECO:0000256" key="4">
    <source>
        <dbReference type="ARBA" id="ARBA00012744"/>
    </source>
</evidence>
<dbReference type="GeneID" id="63771538"/>
<evidence type="ECO:0000256" key="9">
    <source>
        <dbReference type="ARBA" id="ARBA00023326"/>
    </source>
</evidence>
<dbReference type="OrthoDB" id="416222at2759"/>
<dbReference type="InterPro" id="IPR013783">
    <property type="entry name" value="Ig-like_fold"/>
</dbReference>
<dbReference type="InParanoid" id="A0A1Y2EAF5"/>
<evidence type="ECO:0000256" key="8">
    <source>
        <dbReference type="ARBA" id="ARBA00023295"/>
    </source>
</evidence>
<name>A0A1Y2EAF5_9PEZI</name>
<proteinExistence type="inferred from homology"/>
<keyword evidence="15" id="KW-0732">Signal</keyword>
<dbReference type="InterPro" id="IPR036962">
    <property type="entry name" value="Glyco_hydro_3_N_sf"/>
</dbReference>
<gene>
    <name evidence="17" type="ORF">BCR38DRAFT_334531</name>
</gene>
<comment type="caution">
    <text evidence="17">The sequence shown here is derived from an EMBL/GenBank/DDBJ whole genome shotgun (WGS) entry which is preliminary data.</text>
</comment>
<dbReference type="Pfam" id="PF14310">
    <property type="entry name" value="Fn3-like"/>
    <property type="match status" value="1"/>
</dbReference>
<dbReference type="Gene3D" id="3.40.50.1700">
    <property type="entry name" value="Glycoside hydrolase family 3 C-terminal domain"/>
    <property type="match status" value="1"/>
</dbReference>
<protein>
    <recommendedName>
        <fullName evidence="10">Beta-glucosidase cel3A</fullName>
        <ecNumber evidence="4">3.2.1.21</ecNumber>
    </recommendedName>
    <alternativeName>
        <fullName evidence="11">Beta-D-glucoside glucohydrolase cel3A</fullName>
    </alternativeName>
    <alternativeName>
        <fullName evidence="13">Cellobiase cel3A</fullName>
    </alternativeName>
    <alternativeName>
        <fullName evidence="12">Gentiobiase cel3A</fullName>
    </alternativeName>
</protein>
<dbReference type="Pfam" id="PF00933">
    <property type="entry name" value="Glyco_hydro_3"/>
    <property type="match status" value="1"/>
</dbReference>
<dbReference type="InterPro" id="IPR050288">
    <property type="entry name" value="Cellulose_deg_GH3"/>
</dbReference>
<keyword evidence="5 17" id="KW-0378">Hydrolase</keyword>
<evidence type="ECO:0000256" key="13">
    <source>
        <dbReference type="ARBA" id="ARBA00083611"/>
    </source>
</evidence>
<evidence type="ECO:0000313" key="18">
    <source>
        <dbReference type="Proteomes" id="UP000193689"/>
    </source>
</evidence>
<keyword evidence="18" id="KW-1185">Reference proteome</keyword>
<keyword evidence="6" id="KW-0325">Glycoprotein</keyword>
<dbReference type="Gene3D" id="2.60.40.10">
    <property type="entry name" value="Immunoglobulins"/>
    <property type="match status" value="1"/>
</dbReference>
<evidence type="ECO:0000256" key="1">
    <source>
        <dbReference type="ARBA" id="ARBA00000448"/>
    </source>
</evidence>
<dbReference type="SUPFAM" id="SSF51445">
    <property type="entry name" value="(Trans)glycosidases"/>
    <property type="match status" value="1"/>
</dbReference>
<evidence type="ECO:0000256" key="10">
    <source>
        <dbReference type="ARBA" id="ARBA00070030"/>
    </source>
</evidence>
<dbReference type="GO" id="GO:0009251">
    <property type="term" value="P:glucan catabolic process"/>
    <property type="evidence" value="ECO:0007669"/>
    <property type="project" value="TreeGrafter"/>
</dbReference>
<feature type="region of interest" description="Disordered" evidence="14">
    <location>
        <begin position="755"/>
        <end position="776"/>
    </location>
</feature>
<evidence type="ECO:0000256" key="7">
    <source>
        <dbReference type="ARBA" id="ARBA00023277"/>
    </source>
</evidence>
<dbReference type="InterPro" id="IPR001764">
    <property type="entry name" value="Glyco_hydro_3_N"/>
</dbReference>
<dbReference type="PRINTS" id="PR00133">
    <property type="entry name" value="GLHYDRLASE3"/>
</dbReference>
<dbReference type="InterPro" id="IPR002772">
    <property type="entry name" value="Glyco_hydro_3_C"/>
</dbReference>
<feature type="domain" description="Fibronectin type III-like" evidence="16">
    <location>
        <begin position="800"/>
        <end position="868"/>
    </location>
</feature>